<keyword evidence="3" id="KW-1185">Reference proteome</keyword>
<dbReference type="OrthoDB" id="10490322at2759"/>
<reference evidence="2 3" key="1">
    <citation type="submission" date="2015-07" db="EMBL/GenBank/DDBJ databases">
        <title>Comparative genomics of the Sigatoka disease complex on banana suggests a link between parallel evolutionary changes in Pseudocercospora fijiensis and Pseudocercospora eumusae and increased virulence on the banana host.</title>
        <authorList>
            <person name="Chang T.-C."/>
            <person name="Salvucci A."/>
            <person name="Crous P.W."/>
            <person name="Stergiopoulos I."/>
        </authorList>
    </citation>
    <scope>NUCLEOTIDE SEQUENCE [LARGE SCALE GENOMIC DNA]</scope>
    <source>
        <strain evidence="2 3">CBS 116634</strain>
    </source>
</reference>
<dbReference type="AlphaFoldDB" id="A0A139ITA2"/>
<feature type="region of interest" description="Disordered" evidence="1">
    <location>
        <begin position="70"/>
        <end position="115"/>
    </location>
</feature>
<organism evidence="2 3">
    <name type="scientific">Pseudocercospora musae</name>
    <dbReference type="NCBI Taxonomy" id="113226"/>
    <lineage>
        <taxon>Eukaryota</taxon>
        <taxon>Fungi</taxon>
        <taxon>Dikarya</taxon>
        <taxon>Ascomycota</taxon>
        <taxon>Pezizomycotina</taxon>
        <taxon>Dothideomycetes</taxon>
        <taxon>Dothideomycetidae</taxon>
        <taxon>Mycosphaerellales</taxon>
        <taxon>Mycosphaerellaceae</taxon>
        <taxon>Pseudocercospora</taxon>
    </lineage>
</organism>
<feature type="region of interest" description="Disordered" evidence="1">
    <location>
        <begin position="1"/>
        <end position="26"/>
    </location>
</feature>
<evidence type="ECO:0000313" key="3">
    <source>
        <dbReference type="Proteomes" id="UP000073492"/>
    </source>
</evidence>
<dbReference type="Proteomes" id="UP000073492">
    <property type="component" value="Unassembled WGS sequence"/>
</dbReference>
<gene>
    <name evidence="2" type="ORF">AC579_9611</name>
</gene>
<evidence type="ECO:0000256" key="1">
    <source>
        <dbReference type="SAM" id="MobiDB-lite"/>
    </source>
</evidence>
<protein>
    <submittedName>
        <fullName evidence="2">Uncharacterized protein</fullName>
    </submittedName>
</protein>
<dbReference type="EMBL" id="LFZO01000012">
    <property type="protein sequence ID" value="KXT17981.1"/>
    <property type="molecule type" value="Genomic_DNA"/>
</dbReference>
<sequence length="140" mass="15654">MKLQGAGFDGWKDEFETTPTMGEQGRQDIEAAVEEVETGEMIRVRYHGFRERQAMVESIEFQIYKEDHEQEAQIPSVTVSLEADETRPQRSSGGRDYSIRRQSEQPGAGAVVDDPLLPHWHAAVYGRGRAGHIEPDGPGS</sequence>
<name>A0A139ITA2_9PEZI</name>
<accession>A0A139ITA2</accession>
<evidence type="ECO:0000313" key="2">
    <source>
        <dbReference type="EMBL" id="KXT17981.1"/>
    </source>
</evidence>
<comment type="caution">
    <text evidence="2">The sequence shown here is derived from an EMBL/GenBank/DDBJ whole genome shotgun (WGS) entry which is preliminary data.</text>
</comment>
<proteinExistence type="predicted"/>